<evidence type="ECO:0000313" key="4">
    <source>
        <dbReference type="Proteomes" id="UP001055125"/>
    </source>
</evidence>
<evidence type="ECO:0000313" key="3">
    <source>
        <dbReference type="EMBL" id="GJD93482.1"/>
    </source>
</evidence>
<reference evidence="3" key="2">
    <citation type="submission" date="2021-08" db="EMBL/GenBank/DDBJ databases">
        <authorList>
            <person name="Tani A."/>
            <person name="Ola A."/>
            <person name="Ogura Y."/>
            <person name="Katsura K."/>
            <person name="Hayashi T."/>
        </authorList>
    </citation>
    <scope>NUCLEOTIDE SEQUENCE</scope>
    <source>
        <strain evidence="3">DSM 19015</strain>
    </source>
</reference>
<dbReference type="InterPro" id="IPR035965">
    <property type="entry name" value="PAS-like_dom_sf"/>
</dbReference>
<dbReference type="PANTHER" id="PTHR43065:SF42">
    <property type="entry name" value="TWO-COMPONENT SENSOR PPRA"/>
    <property type="match status" value="1"/>
</dbReference>
<dbReference type="Gene3D" id="3.30.450.270">
    <property type="match status" value="1"/>
</dbReference>
<feature type="domain" description="Phytochrome chromophore attachment site" evidence="2">
    <location>
        <begin position="148"/>
        <end position="305"/>
    </location>
</feature>
<organism evidence="3 4">
    <name type="scientific">Methylobacterium iners</name>
    <dbReference type="NCBI Taxonomy" id="418707"/>
    <lineage>
        <taxon>Bacteria</taxon>
        <taxon>Pseudomonadati</taxon>
        <taxon>Pseudomonadota</taxon>
        <taxon>Alphaproteobacteria</taxon>
        <taxon>Hyphomicrobiales</taxon>
        <taxon>Methylobacteriaceae</taxon>
        <taxon>Methylobacterium</taxon>
    </lineage>
</organism>
<dbReference type="Proteomes" id="UP001055125">
    <property type="component" value="Unassembled WGS sequence"/>
</dbReference>
<gene>
    <name evidence="3" type="ORF">OCOJLMKI_0677</name>
</gene>
<dbReference type="Gene3D" id="3.30.450.20">
    <property type="entry name" value="PAS domain"/>
    <property type="match status" value="1"/>
</dbReference>
<protein>
    <recommendedName>
        <fullName evidence="2">Phytochrome chromophore attachment site domain-containing protein</fullName>
    </recommendedName>
</protein>
<dbReference type="PROSITE" id="PS50046">
    <property type="entry name" value="PHYTOCHROME_2"/>
    <property type="match status" value="1"/>
</dbReference>
<dbReference type="EMBL" id="BPQP01000009">
    <property type="protein sequence ID" value="GJD93482.1"/>
    <property type="molecule type" value="Genomic_DNA"/>
</dbReference>
<reference evidence="3" key="1">
    <citation type="journal article" date="2021" name="Front. Microbiol.">
        <title>Comprehensive Comparative Genomics and Phenotyping of Methylobacterium Species.</title>
        <authorList>
            <person name="Alessa O."/>
            <person name="Ogura Y."/>
            <person name="Fujitani Y."/>
            <person name="Takami H."/>
            <person name="Hayashi T."/>
            <person name="Sahin N."/>
            <person name="Tani A."/>
        </authorList>
    </citation>
    <scope>NUCLEOTIDE SEQUENCE</scope>
    <source>
        <strain evidence="3">DSM 19015</strain>
    </source>
</reference>
<evidence type="ECO:0000259" key="2">
    <source>
        <dbReference type="PROSITE" id="PS50046"/>
    </source>
</evidence>
<dbReference type="SUPFAM" id="SSF55781">
    <property type="entry name" value="GAF domain-like"/>
    <property type="match status" value="2"/>
</dbReference>
<dbReference type="InterPro" id="IPR016132">
    <property type="entry name" value="Phyto_chromo_attachment"/>
</dbReference>
<feature type="region of interest" description="Disordered" evidence="1">
    <location>
        <begin position="403"/>
        <end position="510"/>
    </location>
</feature>
<dbReference type="InterPro" id="IPR003018">
    <property type="entry name" value="GAF"/>
</dbReference>
<proteinExistence type="predicted"/>
<dbReference type="SMART" id="SM00065">
    <property type="entry name" value="GAF"/>
    <property type="match status" value="1"/>
</dbReference>
<comment type="caution">
    <text evidence="3">The sequence shown here is derived from an EMBL/GenBank/DDBJ whole genome shotgun (WGS) entry which is preliminary data.</text>
</comment>
<dbReference type="PANTHER" id="PTHR43065">
    <property type="entry name" value="SENSOR HISTIDINE KINASE"/>
    <property type="match status" value="1"/>
</dbReference>
<dbReference type="Pfam" id="PF08446">
    <property type="entry name" value="PAS_2"/>
    <property type="match status" value="1"/>
</dbReference>
<dbReference type="InterPro" id="IPR013654">
    <property type="entry name" value="PAS_2"/>
</dbReference>
<sequence length="510" mass="54346">MSLVPLSNDAPDLSACHREPIHQPGSIQPHGVLIVADALTQRVTHVSANFARSTGMPSRSALDAPLAELLGPQALSQVQKALTSERYASTNIMTLDLAIAREPRRSVSAHSHDGHIFLELEAPSSAADHEHVVSRVQAILAQLRQAKSVASLCEQTAETLRALTGYDRVMVYRFDPDGHGEVIAENKRADLASFLHLRYPASDIPSQARQLYLKNRIRVIVDVGYEPVAMLGTADATAPPLDMSYCGLRSVSPTHLEYLHNMGVGATLAISLIQDDKLWGMIVCHHLTAHPVPSDLRSSCDLIGQLVMLLIGRVGEAEELAQVIRRGHLMASFKQAIEQSASVLEGLAPMSVTLRDVVSATGVALRLNGKLHLFGVTPDASQAQVLLDDLIAVANHRCSPSMPSAHDFLSTPGRATSPAAPSSCRSSTMSATRSSGSGPSFRKPSCGAETRARPSTSTARAGGSCRASRLPPGANSCEARRRPGPRATGARLRISDGSSPRACCITPKPT</sequence>
<accession>A0ABQ4RU26</accession>
<name>A0ABQ4RU26_9HYPH</name>
<keyword evidence="4" id="KW-1185">Reference proteome</keyword>
<dbReference type="Gene3D" id="3.30.450.40">
    <property type="match status" value="1"/>
</dbReference>
<feature type="compositionally biased region" description="Low complexity" evidence="1">
    <location>
        <begin position="422"/>
        <end position="438"/>
    </location>
</feature>
<dbReference type="InterPro" id="IPR029016">
    <property type="entry name" value="GAF-like_dom_sf"/>
</dbReference>
<evidence type="ECO:0000256" key="1">
    <source>
        <dbReference type="SAM" id="MobiDB-lite"/>
    </source>
</evidence>
<dbReference type="SUPFAM" id="SSF55785">
    <property type="entry name" value="PYP-like sensor domain (PAS domain)"/>
    <property type="match status" value="1"/>
</dbReference>
<dbReference type="Pfam" id="PF01590">
    <property type="entry name" value="GAF"/>
    <property type="match status" value="1"/>
</dbReference>
<dbReference type="InterPro" id="IPR043150">
    <property type="entry name" value="Phytochrome_PHY_sf"/>
</dbReference>